<reference evidence="3" key="1">
    <citation type="submission" date="2020-01" db="EMBL/GenBank/DDBJ databases">
        <authorList>
            <person name="Feng Z.H.Z."/>
        </authorList>
    </citation>
    <scope>NUCLEOTIDE SEQUENCE</scope>
    <source>
        <strain evidence="3">CBS107.38</strain>
    </source>
</reference>
<evidence type="ECO:0000313" key="4">
    <source>
        <dbReference type="Proteomes" id="UP000596902"/>
    </source>
</evidence>
<feature type="region of interest" description="Disordered" evidence="1">
    <location>
        <begin position="11"/>
        <end position="30"/>
    </location>
</feature>
<keyword evidence="2" id="KW-0472">Membrane</keyword>
<comment type="caution">
    <text evidence="3">The sequence shown here is derived from an EMBL/GenBank/DDBJ whole genome shotgun (WGS) entry which is preliminary data.</text>
</comment>
<dbReference type="RefSeq" id="XP_038791039.1">
    <property type="nucleotide sequence ID" value="XM_038925183.1"/>
</dbReference>
<dbReference type="Proteomes" id="UP000596902">
    <property type="component" value="Unassembled WGS sequence"/>
</dbReference>
<keyword evidence="2" id="KW-0812">Transmembrane</keyword>
<organism evidence="3 4">
    <name type="scientific">Alternaria burnsii</name>
    <dbReference type="NCBI Taxonomy" id="1187904"/>
    <lineage>
        <taxon>Eukaryota</taxon>
        <taxon>Fungi</taxon>
        <taxon>Dikarya</taxon>
        <taxon>Ascomycota</taxon>
        <taxon>Pezizomycotina</taxon>
        <taxon>Dothideomycetes</taxon>
        <taxon>Pleosporomycetidae</taxon>
        <taxon>Pleosporales</taxon>
        <taxon>Pleosporineae</taxon>
        <taxon>Pleosporaceae</taxon>
        <taxon>Alternaria</taxon>
        <taxon>Alternaria sect. Alternaria</taxon>
    </lineage>
</organism>
<protein>
    <submittedName>
        <fullName evidence="3">Uncharacterized protein</fullName>
    </submittedName>
</protein>
<evidence type="ECO:0000256" key="1">
    <source>
        <dbReference type="SAM" id="MobiDB-lite"/>
    </source>
</evidence>
<feature type="transmembrane region" description="Helical" evidence="2">
    <location>
        <begin position="74"/>
        <end position="96"/>
    </location>
</feature>
<dbReference type="EMBL" id="JAAABM010000001">
    <property type="protein sequence ID" value="KAF7681160.1"/>
    <property type="molecule type" value="Genomic_DNA"/>
</dbReference>
<name>A0A8H7EK74_9PLEO</name>
<gene>
    <name evidence="3" type="ORF">GT037_000136</name>
</gene>
<dbReference type="GeneID" id="62198361"/>
<keyword evidence="4" id="KW-1185">Reference proteome</keyword>
<evidence type="ECO:0000256" key="2">
    <source>
        <dbReference type="SAM" id="Phobius"/>
    </source>
</evidence>
<keyword evidence="2" id="KW-1133">Transmembrane helix</keyword>
<accession>A0A8H7EK74</accession>
<evidence type="ECO:0000313" key="3">
    <source>
        <dbReference type="EMBL" id="KAF7681160.1"/>
    </source>
</evidence>
<sequence>MWYPFSMIPRLVHDDSGLPPRSNTGSALPTHVLPQRAYTHPSSHGGSYNNQLLPPRPQQPIRLVILPEPGVKQWFIYIVGIATIVGLVVAIIAVVVR</sequence>
<dbReference type="AlphaFoldDB" id="A0A8H7EK74"/>
<reference evidence="3" key="2">
    <citation type="submission" date="2020-08" db="EMBL/GenBank/DDBJ databases">
        <title>Draft Genome Sequence of Cumin Blight Pathogen Alternaria burnsii.</title>
        <authorList>
            <person name="Feng Z."/>
        </authorList>
    </citation>
    <scope>NUCLEOTIDE SEQUENCE</scope>
    <source>
        <strain evidence="3">CBS107.38</strain>
    </source>
</reference>
<proteinExistence type="predicted"/>